<sequence>MKQSVQYFLFTLFITPILLAGCSGGKKVSQAQKAFEIGEYSKAAEMFKRAYSREKNRYNKGEYAYFMGESYRLTNKASKAASAYSRAVRYDYPVREAQFYLAESYRKTGKLDKAIPEYEAYLEEVPADVRAQKGLASAMMMLKEPKDNRYIVEKIKKLNSKYSDFSPAYAGQSYDYVIFSSMRTEAKKRKKNKITGQGTSSIYYSKIDSKGEWSAPEAFEEPINNNATDDGAPNVSADGKTLYFTRCGYDKEKPMGAEIFACSRSGGKWVEPTPVAIANDSLTTAHPAIHPDGETLFFVSDREGGFGGLDIWISKKNQDGAWGEPVNAGSAINTKGNEMFPYVREDGLLYFSSDTHIGFGGLDIFKAIPHQEKEWVVSNMGSPINSNSDDFGIVFKGRQEEGIFSSSRGSSKGIDNLYSFVLPKLNFSLNGIIKNVNNEIVQGAYLRLIGSDGTTMKINTPTDGAFKVKLKPDTDYVFLVAAEGYLNQKVKFSTSGQTDDKDYTFDITLEKPTIKVQSPR</sequence>
<dbReference type="InterPro" id="IPR011659">
    <property type="entry name" value="WD40"/>
</dbReference>
<reference evidence="2 3" key="1">
    <citation type="submission" date="2017-05" db="EMBL/GenBank/DDBJ databases">
        <authorList>
            <person name="Varghese N."/>
            <person name="Submissions S."/>
        </authorList>
    </citation>
    <scope>NUCLEOTIDE SEQUENCE [LARGE SCALE GENOMIC DNA]</scope>
    <source>
        <strain evidence="2 3">DSM 27040</strain>
    </source>
</reference>
<dbReference type="SUPFAM" id="SSF49464">
    <property type="entry name" value="Carboxypeptidase regulatory domain-like"/>
    <property type="match status" value="1"/>
</dbReference>
<proteinExistence type="predicted"/>
<accession>A0A521C3K7</accession>
<dbReference type="AlphaFoldDB" id="A0A521C3K7"/>
<dbReference type="RefSeq" id="WP_142532611.1">
    <property type="nucleotide sequence ID" value="NZ_FXTB01000002.1"/>
</dbReference>
<dbReference type="PROSITE" id="PS50005">
    <property type="entry name" value="TPR"/>
    <property type="match status" value="1"/>
</dbReference>
<dbReference type="Gene3D" id="2.60.40.1120">
    <property type="entry name" value="Carboxypeptidase-like, regulatory domain"/>
    <property type="match status" value="1"/>
</dbReference>
<keyword evidence="2" id="KW-0449">Lipoprotein</keyword>
<keyword evidence="1" id="KW-0802">TPR repeat</keyword>
<keyword evidence="3" id="KW-1185">Reference proteome</keyword>
<dbReference type="SUPFAM" id="SSF48452">
    <property type="entry name" value="TPR-like"/>
    <property type="match status" value="1"/>
</dbReference>
<dbReference type="PROSITE" id="PS51257">
    <property type="entry name" value="PROKAR_LIPOPROTEIN"/>
    <property type="match status" value="1"/>
</dbReference>
<feature type="repeat" description="TPR" evidence="1">
    <location>
        <begin position="95"/>
        <end position="128"/>
    </location>
</feature>
<dbReference type="InterPro" id="IPR008969">
    <property type="entry name" value="CarboxyPept-like_regulatory"/>
</dbReference>
<dbReference type="InterPro" id="IPR019734">
    <property type="entry name" value="TPR_rpt"/>
</dbReference>
<dbReference type="SUPFAM" id="SSF82171">
    <property type="entry name" value="DPP6 N-terminal domain-like"/>
    <property type="match status" value="1"/>
</dbReference>
<name>A0A521C3K7_SACCC</name>
<gene>
    <name evidence="2" type="ORF">SAMN06265379_102317</name>
</gene>
<dbReference type="Pfam" id="PF07676">
    <property type="entry name" value="PD40"/>
    <property type="match status" value="3"/>
</dbReference>
<dbReference type="Gene3D" id="1.25.40.10">
    <property type="entry name" value="Tetratricopeptide repeat domain"/>
    <property type="match status" value="1"/>
</dbReference>
<protein>
    <submittedName>
        <fullName evidence="2">Peptidoglycan-associated lipoprotein</fullName>
    </submittedName>
</protein>
<dbReference type="OrthoDB" id="1488841at2"/>
<dbReference type="Gene3D" id="2.120.10.30">
    <property type="entry name" value="TolB, C-terminal domain"/>
    <property type="match status" value="1"/>
</dbReference>
<evidence type="ECO:0000313" key="3">
    <source>
        <dbReference type="Proteomes" id="UP000319040"/>
    </source>
</evidence>
<organism evidence="2 3">
    <name type="scientific">Saccharicrinis carchari</name>
    <dbReference type="NCBI Taxonomy" id="1168039"/>
    <lineage>
        <taxon>Bacteria</taxon>
        <taxon>Pseudomonadati</taxon>
        <taxon>Bacteroidota</taxon>
        <taxon>Bacteroidia</taxon>
        <taxon>Marinilabiliales</taxon>
        <taxon>Marinilabiliaceae</taxon>
        <taxon>Saccharicrinis</taxon>
    </lineage>
</organism>
<dbReference type="Proteomes" id="UP000319040">
    <property type="component" value="Unassembled WGS sequence"/>
</dbReference>
<dbReference type="Pfam" id="PF13432">
    <property type="entry name" value="TPR_16"/>
    <property type="match status" value="1"/>
</dbReference>
<evidence type="ECO:0000313" key="2">
    <source>
        <dbReference type="EMBL" id="SMO53310.1"/>
    </source>
</evidence>
<evidence type="ECO:0000256" key="1">
    <source>
        <dbReference type="PROSITE-ProRule" id="PRU00339"/>
    </source>
</evidence>
<dbReference type="InterPro" id="IPR011042">
    <property type="entry name" value="6-blade_b-propeller_TolB-like"/>
</dbReference>
<dbReference type="EMBL" id="FXTB01000002">
    <property type="protein sequence ID" value="SMO53310.1"/>
    <property type="molecule type" value="Genomic_DNA"/>
</dbReference>
<dbReference type="InterPro" id="IPR011990">
    <property type="entry name" value="TPR-like_helical_dom_sf"/>
</dbReference>